<evidence type="ECO:0000313" key="2">
    <source>
        <dbReference type="Proteomes" id="UP001501532"/>
    </source>
</evidence>
<dbReference type="Proteomes" id="UP001501532">
    <property type="component" value="Unassembled WGS sequence"/>
</dbReference>
<keyword evidence="2" id="KW-1185">Reference proteome</keyword>
<dbReference type="RefSeq" id="WP_234519615.1">
    <property type="nucleotide sequence ID" value="NZ_BAAAUF010000019.1"/>
</dbReference>
<name>A0ABP6LHG2_9ACTN</name>
<proteinExistence type="predicted"/>
<gene>
    <name evidence="1" type="ORF">GCM10010448_27500</name>
</gene>
<organism evidence="1 2">
    <name type="scientific">Streptomyces glomeratus</name>
    <dbReference type="NCBI Taxonomy" id="284452"/>
    <lineage>
        <taxon>Bacteria</taxon>
        <taxon>Bacillati</taxon>
        <taxon>Actinomycetota</taxon>
        <taxon>Actinomycetes</taxon>
        <taxon>Kitasatosporales</taxon>
        <taxon>Streptomycetaceae</taxon>
        <taxon>Streptomyces</taxon>
    </lineage>
</organism>
<protein>
    <submittedName>
        <fullName evidence="1">Uncharacterized protein</fullName>
    </submittedName>
</protein>
<dbReference type="EMBL" id="BAAAUF010000019">
    <property type="protein sequence ID" value="GAA3043219.1"/>
    <property type="molecule type" value="Genomic_DNA"/>
</dbReference>
<reference evidence="2" key="1">
    <citation type="journal article" date="2019" name="Int. J. Syst. Evol. Microbiol.">
        <title>The Global Catalogue of Microorganisms (GCM) 10K type strain sequencing project: providing services to taxonomists for standard genome sequencing and annotation.</title>
        <authorList>
            <consortium name="The Broad Institute Genomics Platform"/>
            <consortium name="The Broad Institute Genome Sequencing Center for Infectious Disease"/>
            <person name="Wu L."/>
            <person name="Ma J."/>
        </authorList>
    </citation>
    <scope>NUCLEOTIDE SEQUENCE [LARGE SCALE GENOMIC DNA]</scope>
    <source>
        <strain evidence="2">JCM 9091</strain>
    </source>
</reference>
<accession>A0ABP6LHG2</accession>
<sequence length="111" mass="12291">MTSRELSDLDYLREIERLAGNVSAEASNEGWLSFQADLEGSTPLRRSVNALARALRHYHFKGDGCIEDDRPRVRLVGASVLRPGAMPAGVKESYEEVCARIGVERVARKSC</sequence>
<evidence type="ECO:0000313" key="1">
    <source>
        <dbReference type="EMBL" id="GAA3043219.1"/>
    </source>
</evidence>
<comment type="caution">
    <text evidence="1">The sequence shown here is derived from an EMBL/GenBank/DDBJ whole genome shotgun (WGS) entry which is preliminary data.</text>
</comment>